<comment type="caution">
    <text evidence="2">The sequence shown here is derived from an EMBL/GenBank/DDBJ whole genome shotgun (WGS) entry which is preliminary data.</text>
</comment>
<dbReference type="Proteomes" id="UP000198615">
    <property type="component" value="Unassembled WGS sequence"/>
</dbReference>
<evidence type="ECO:0000313" key="3">
    <source>
        <dbReference type="Proteomes" id="UP000198615"/>
    </source>
</evidence>
<dbReference type="AlphaFoldDB" id="A0A8G2BGM9"/>
<gene>
    <name evidence="2" type="ORF">SAMN05660686_01735</name>
</gene>
<dbReference type="EMBL" id="FNBW01000004">
    <property type="protein sequence ID" value="SDF57855.1"/>
    <property type="molecule type" value="Genomic_DNA"/>
</dbReference>
<feature type="domain" description="NAD-dependent epimerase/dehydratase" evidence="1">
    <location>
        <begin position="3"/>
        <end position="209"/>
    </location>
</feature>
<organism evidence="2 3">
    <name type="scientific">Thalassobaculum litoreum DSM 18839</name>
    <dbReference type="NCBI Taxonomy" id="1123362"/>
    <lineage>
        <taxon>Bacteria</taxon>
        <taxon>Pseudomonadati</taxon>
        <taxon>Pseudomonadota</taxon>
        <taxon>Alphaproteobacteria</taxon>
        <taxon>Rhodospirillales</taxon>
        <taxon>Thalassobaculaceae</taxon>
        <taxon>Thalassobaculum</taxon>
    </lineage>
</organism>
<keyword evidence="3" id="KW-1185">Reference proteome</keyword>
<dbReference type="InterPro" id="IPR001509">
    <property type="entry name" value="Epimerase_deHydtase"/>
</dbReference>
<dbReference type="RefSeq" id="WP_175474158.1">
    <property type="nucleotide sequence ID" value="NZ_FNBW01000004.1"/>
</dbReference>
<evidence type="ECO:0000259" key="1">
    <source>
        <dbReference type="Pfam" id="PF01370"/>
    </source>
</evidence>
<dbReference type="Gene3D" id="3.40.50.720">
    <property type="entry name" value="NAD(P)-binding Rossmann-like Domain"/>
    <property type="match status" value="1"/>
</dbReference>
<protein>
    <submittedName>
        <fullName evidence="2">UDP-glucose 4-epimerase</fullName>
    </submittedName>
</protein>
<dbReference type="InterPro" id="IPR050177">
    <property type="entry name" value="Lipid_A_modif_metabolic_enz"/>
</dbReference>
<sequence length="284" mass="29359">MRVLVTGAAGFTGRAIARWLAALGHEVIAHWRTSPLPDDLIEGETWQADLAGDAPLPVRLDAIVHAAASSPSTGAAGTVPASVLIRDNAQATARLAAADVGVFVYLSSLSVHGTIADPVVTPDTAVVNPDAYGMSKLLGERLLAERAGPGLAIRLPAVVGPGAARNWPVQVLARLRRRETVRIFNGDAAFNNVVEVQDVAALVGQALTAPPDRFVAVPIASRDPVTVRQAVTCLADGAGLSATIEEEPAPRASFIIDIGPAAALGFAPRSTAAVLKDFAKGETR</sequence>
<accession>A0A8G2BGM9</accession>
<proteinExistence type="predicted"/>
<dbReference type="SUPFAM" id="SSF51735">
    <property type="entry name" value="NAD(P)-binding Rossmann-fold domains"/>
    <property type="match status" value="1"/>
</dbReference>
<reference evidence="2 3" key="1">
    <citation type="submission" date="2016-10" db="EMBL/GenBank/DDBJ databases">
        <authorList>
            <person name="Varghese N."/>
            <person name="Submissions S."/>
        </authorList>
    </citation>
    <scope>NUCLEOTIDE SEQUENCE [LARGE SCALE GENOMIC DNA]</scope>
    <source>
        <strain evidence="2 3">DSM 18839</strain>
    </source>
</reference>
<dbReference type="Pfam" id="PF01370">
    <property type="entry name" value="Epimerase"/>
    <property type="match status" value="1"/>
</dbReference>
<name>A0A8G2BGM9_9PROT</name>
<dbReference type="PANTHER" id="PTHR43245">
    <property type="entry name" value="BIFUNCTIONAL POLYMYXIN RESISTANCE PROTEIN ARNA"/>
    <property type="match status" value="1"/>
</dbReference>
<dbReference type="InterPro" id="IPR036291">
    <property type="entry name" value="NAD(P)-bd_dom_sf"/>
</dbReference>
<evidence type="ECO:0000313" key="2">
    <source>
        <dbReference type="EMBL" id="SDF57855.1"/>
    </source>
</evidence>